<gene>
    <name evidence="1" type="ORF">BGZ95_006838</name>
</gene>
<dbReference type="Gene3D" id="2.170.15.10">
    <property type="entry name" value="Proaerolysin, chain A, domain 3"/>
    <property type="match status" value="1"/>
</dbReference>
<protein>
    <submittedName>
        <fullName evidence="1">Uncharacterized protein</fullName>
    </submittedName>
</protein>
<organism evidence="1 2">
    <name type="scientific">Linnemannia exigua</name>
    <dbReference type="NCBI Taxonomy" id="604196"/>
    <lineage>
        <taxon>Eukaryota</taxon>
        <taxon>Fungi</taxon>
        <taxon>Fungi incertae sedis</taxon>
        <taxon>Mucoromycota</taxon>
        <taxon>Mortierellomycotina</taxon>
        <taxon>Mortierellomycetes</taxon>
        <taxon>Mortierellales</taxon>
        <taxon>Mortierellaceae</taxon>
        <taxon>Linnemannia</taxon>
    </lineage>
</organism>
<dbReference type="Proteomes" id="UP001194580">
    <property type="component" value="Unassembled WGS sequence"/>
</dbReference>
<evidence type="ECO:0000313" key="1">
    <source>
        <dbReference type="EMBL" id="KAG0251644.1"/>
    </source>
</evidence>
<sequence>MRAEPKRPRGSDKEFVDAVVRQYSHNFVDSDNPFLPDLNEISPFTIKYRIPTRCSVFVKGPELVRDTTGIYCDIDSSGPCTKALEYTQTQSFSTSRSITNSITVSVSAGFRAFSAGIEYSHSETNTVSHEWSNGKAFTETYEVPPGKSCALKIATYAYDCDFVESIVDLKYWPGRTKSEVLRWYEEYWPKNRAAKIPFADGTWYILRQDGNVADIYRCIDGGERCLGYYSGDSRYVRHIYGESNPINIDGAIP</sequence>
<reference evidence="1" key="1">
    <citation type="journal article" date="2020" name="Fungal Divers.">
        <title>Resolving the Mortierellaceae phylogeny through synthesis of multi-gene phylogenetics and phylogenomics.</title>
        <authorList>
            <person name="Vandepol N."/>
            <person name="Liber J."/>
            <person name="Desiro A."/>
            <person name="Na H."/>
            <person name="Kennedy M."/>
            <person name="Barry K."/>
            <person name="Grigoriev I.V."/>
            <person name="Miller A.N."/>
            <person name="O'Donnell K."/>
            <person name="Stajich J.E."/>
            <person name="Bonito G."/>
        </authorList>
    </citation>
    <scope>NUCLEOTIDE SEQUENCE</scope>
    <source>
        <strain evidence="1">NRRL 28262</strain>
    </source>
</reference>
<comment type="caution">
    <text evidence="1">The sequence shown here is derived from an EMBL/GenBank/DDBJ whole genome shotgun (WGS) entry which is preliminary data.</text>
</comment>
<dbReference type="EMBL" id="JAAAIL010003237">
    <property type="protein sequence ID" value="KAG0251644.1"/>
    <property type="molecule type" value="Genomic_DNA"/>
</dbReference>
<name>A0AAD4H0I3_9FUNG</name>
<accession>A0AAD4H0I3</accession>
<dbReference type="SUPFAM" id="SSF56973">
    <property type="entry name" value="Aerolisin/ETX pore-forming domain"/>
    <property type="match status" value="1"/>
</dbReference>
<feature type="non-terminal residue" evidence="1">
    <location>
        <position position="253"/>
    </location>
</feature>
<keyword evidence="2" id="KW-1185">Reference proteome</keyword>
<evidence type="ECO:0000313" key="2">
    <source>
        <dbReference type="Proteomes" id="UP001194580"/>
    </source>
</evidence>
<dbReference type="AlphaFoldDB" id="A0AAD4H0I3"/>
<proteinExistence type="predicted"/>